<keyword evidence="3" id="KW-1185">Reference proteome</keyword>
<evidence type="ECO:0000313" key="2">
    <source>
        <dbReference type="EMBL" id="MCK9792665.1"/>
    </source>
</evidence>
<organism evidence="2 3">
    <name type="scientific">Isoptericola peretonis</name>
    <dbReference type="NCBI Taxonomy" id="2918523"/>
    <lineage>
        <taxon>Bacteria</taxon>
        <taxon>Bacillati</taxon>
        <taxon>Actinomycetota</taxon>
        <taxon>Actinomycetes</taxon>
        <taxon>Micrococcales</taxon>
        <taxon>Promicromonosporaceae</taxon>
        <taxon>Isoptericola</taxon>
    </lineage>
</organism>
<evidence type="ECO:0000256" key="1">
    <source>
        <dbReference type="SAM" id="Phobius"/>
    </source>
</evidence>
<keyword evidence="1" id="KW-0812">Transmembrane</keyword>
<protein>
    <submittedName>
        <fullName evidence="2">Uncharacterized protein</fullName>
    </submittedName>
</protein>
<feature type="transmembrane region" description="Helical" evidence="1">
    <location>
        <begin position="12"/>
        <end position="34"/>
    </location>
</feature>
<name>A0ABT0IZI5_9MICO</name>
<comment type="caution">
    <text evidence="2">The sequence shown here is derived from an EMBL/GenBank/DDBJ whole genome shotgun (WGS) entry which is preliminary data.</text>
</comment>
<gene>
    <name evidence="2" type="ORF">M1843_02765</name>
</gene>
<feature type="transmembrane region" description="Helical" evidence="1">
    <location>
        <begin position="62"/>
        <end position="85"/>
    </location>
</feature>
<reference evidence="2 3" key="1">
    <citation type="submission" date="2022-02" db="EMBL/GenBank/DDBJ databases">
        <title>The car tank lid bacteriome: a reservoir of bacteria with potential in bioremediation of fuel.</title>
        <authorList>
            <person name="Vidal-Verdu A."/>
            <person name="Gomez-Martinez D."/>
            <person name="Latorre-Perez A."/>
            <person name="Pereto J."/>
            <person name="Porcar M."/>
        </authorList>
    </citation>
    <scope>NUCLEOTIDE SEQUENCE [LARGE SCALE GENOMIC DNA]</scope>
    <source>
        <strain evidence="2 3">4D.3</strain>
    </source>
</reference>
<evidence type="ECO:0000313" key="3">
    <source>
        <dbReference type="Proteomes" id="UP001651050"/>
    </source>
</evidence>
<dbReference type="EMBL" id="JALQCY010000001">
    <property type="protein sequence ID" value="MCK9792665.1"/>
    <property type="molecule type" value="Genomic_DNA"/>
</dbReference>
<keyword evidence="1" id="KW-0472">Membrane</keyword>
<dbReference type="RefSeq" id="WP_416342520.1">
    <property type="nucleotide sequence ID" value="NZ_JALQCY010000001.1"/>
</dbReference>
<dbReference type="Proteomes" id="UP001651050">
    <property type="component" value="Unassembled WGS sequence"/>
</dbReference>
<accession>A0ABT0IZI5</accession>
<proteinExistence type="predicted"/>
<keyword evidence="1" id="KW-1133">Transmembrane helix</keyword>
<sequence length="90" mass="9183">MSRRDRPELWQLAVVVAVGAAAIAFVVIVAAGVLRDGAGTGDPLDPWRAIGRELTDAGNWRIIGLSAVAGAAVTALVGGIAGAVARRRPK</sequence>